<dbReference type="InterPro" id="IPR043502">
    <property type="entry name" value="DNA/RNA_pol_sf"/>
</dbReference>
<evidence type="ECO:0000256" key="1">
    <source>
        <dbReference type="ARBA" id="ARBA00022763"/>
    </source>
</evidence>
<dbReference type="RefSeq" id="WP_058145731.1">
    <property type="nucleotide sequence ID" value="NZ_CP027169.1"/>
</dbReference>
<protein>
    <submittedName>
        <fullName evidence="3">ImpB/mucB/samB family protein</fullName>
    </submittedName>
</protein>
<evidence type="ECO:0000313" key="3">
    <source>
        <dbReference type="EMBL" id="AVK02856.1"/>
    </source>
</evidence>
<dbReference type="GO" id="GO:0006281">
    <property type="term" value="P:DNA repair"/>
    <property type="evidence" value="ECO:0007669"/>
    <property type="project" value="InterPro"/>
</dbReference>
<organism evidence="3 4">
    <name type="scientific">Pseudomonas paraeruginosa</name>
    <dbReference type="NCBI Taxonomy" id="2994495"/>
    <lineage>
        <taxon>Bacteria</taxon>
        <taxon>Pseudomonadati</taxon>
        <taxon>Pseudomonadota</taxon>
        <taxon>Gammaproteobacteria</taxon>
        <taxon>Pseudomonadales</taxon>
        <taxon>Pseudomonadaceae</taxon>
        <taxon>Pseudomonas</taxon>
    </lineage>
</organism>
<dbReference type="InterPro" id="IPR050356">
    <property type="entry name" value="SulA_CellDiv_inhibitor"/>
</dbReference>
<dbReference type="Proteomes" id="UP000238390">
    <property type="component" value="Chromosome"/>
</dbReference>
<dbReference type="InterPro" id="IPR001126">
    <property type="entry name" value="UmuC"/>
</dbReference>
<keyword evidence="4" id="KW-1185">Reference proteome</keyword>
<reference evidence="3 4" key="1">
    <citation type="submission" date="2018-02" db="EMBL/GenBank/DDBJ databases">
        <title>FDA/CDC Antimicrobial Resistant Isolate Bank Genome Sequencing.</title>
        <authorList>
            <person name="Benahmed F.H."/>
            <person name="Lutgring J.D."/>
            <person name="Yoo B."/>
            <person name="Machado M."/>
            <person name="Brown A."/>
            <person name="McAllister G."/>
            <person name="Perry A."/>
            <person name="Halpin A.L."/>
            <person name="Vavikolanu K."/>
            <person name="Ott S."/>
            <person name="Zhao X."/>
            <person name="Tallon L.J."/>
            <person name="Sadzewicz L."/>
            <person name="Aluvathingal J."/>
            <person name="Nadendla S."/>
            <person name="Voskania-kordi A."/>
            <person name="Simonyan V."/>
            <person name="Patel J."/>
            <person name="Shawar R.M."/>
        </authorList>
    </citation>
    <scope>NUCLEOTIDE SEQUENCE [LARGE SCALE GENOMIC DNA]</scope>
    <source>
        <strain evidence="3 4">AR_0356</strain>
    </source>
</reference>
<dbReference type="Pfam" id="PF00817">
    <property type="entry name" value="IMS"/>
    <property type="match status" value="1"/>
</dbReference>
<name>A0A2R3ILQ0_9PSED</name>
<dbReference type="EMBL" id="CP027169">
    <property type="protein sequence ID" value="AVK02856.1"/>
    <property type="molecule type" value="Genomic_DNA"/>
</dbReference>
<proteinExistence type="predicted"/>
<evidence type="ECO:0000313" key="4">
    <source>
        <dbReference type="Proteomes" id="UP000238390"/>
    </source>
</evidence>
<dbReference type="PANTHER" id="PTHR35369">
    <property type="entry name" value="BLR3025 PROTEIN-RELATED"/>
    <property type="match status" value="1"/>
</dbReference>
<gene>
    <name evidence="3" type="ORF">CSB93_6200</name>
</gene>
<dbReference type="AlphaFoldDB" id="A0A2R3ILQ0"/>
<keyword evidence="1" id="KW-0227">DNA damage</keyword>
<dbReference type="PANTHER" id="PTHR35369:SF2">
    <property type="entry name" value="BLR3025 PROTEIN"/>
    <property type="match status" value="1"/>
</dbReference>
<sequence>MLWACILLPQLAMDSALRQRSDPGAPLALLGGPPQRRLLRAVNPAARALGLKPGQSLIAAQALSRDFATAEYDLVAIERWQAFLAAWAYGFSSQVSLHYPRALLLEVQSSLALFGPWPRFEARLRRELTALGFSHRLCLAPNPAAARVLVDSQDGLAIEDDDALRRHLASLPLDRLGLSRDLTTALGRMGLRHLRQVLDLPRTALARRFPAELLLQIDRIGGRIPLALEHYRPPDVFDLRIELNFDVESHQALLFPLRRLTADLAAFLAGRDSGVQRFSLSLEHHGRADSLVTIGLLGAEREAAMLFELTRGRLEQLQLPAPVHAVRLLADELPPFTPRHRELFDERPQQFLAWDQLRERLRARLGDEAVHGLSAVAEHRPERSWRLETCDRSVPLAPAGLRPGWLLMEPRPLGEALPTVLAGPERIESGWWDGEDIRRDYYLVETRSGQRAWVYREVGSEGPLWLHGWFA</sequence>
<dbReference type="SUPFAM" id="SSF56672">
    <property type="entry name" value="DNA/RNA polymerases"/>
    <property type="match status" value="1"/>
</dbReference>
<feature type="domain" description="UmuC" evidence="2">
    <location>
        <begin position="24"/>
        <end position="149"/>
    </location>
</feature>
<accession>A0A2R3ILQ0</accession>
<dbReference type="CDD" id="cd03468">
    <property type="entry name" value="PolY_like"/>
    <property type="match status" value="1"/>
</dbReference>
<evidence type="ECO:0000259" key="2">
    <source>
        <dbReference type="Pfam" id="PF00817"/>
    </source>
</evidence>